<evidence type="ECO:0000256" key="1">
    <source>
        <dbReference type="ARBA" id="ARBA00022723"/>
    </source>
</evidence>
<dbReference type="PANTHER" id="PTHR24205">
    <property type="entry name" value="FOUR AND A HALF LIM DOMAINS PROTEIN"/>
    <property type="match status" value="1"/>
</dbReference>
<comment type="caution">
    <text evidence="7">The sequence shown here is derived from an EMBL/GenBank/DDBJ whole genome shotgun (WGS) entry which is preliminary data.</text>
</comment>
<dbReference type="PROSITE" id="PS50023">
    <property type="entry name" value="LIM_DOMAIN_2"/>
    <property type="match status" value="1"/>
</dbReference>
<keyword evidence="3 5" id="KW-0862">Zinc</keyword>
<evidence type="ECO:0000256" key="2">
    <source>
        <dbReference type="ARBA" id="ARBA00022737"/>
    </source>
</evidence>
<evidence type="ECO:0000313" key="8">
    <source>
        <dbReference type="Proteomes" id="UP001497382"/>
    </source>
</evidence>
<dbReference type="SMART" id="SM00132">
    <property type="entry name" value="LIM"/>
    <property type="match status" value="1"/>
</dbReference>
<dbReference type="Gene3D" id="2.10.110.10">
    <property type="entry name" value="Cysteine Rich Protein"/>
    <property type="match status" value="1"/>
</dbReference>
<evidence type="ECO:0000256" key="5">
    <source>
        <dbReference type="PROSITE-ProRule" id="PRU00125"/>
    </source>
</evidence>
<dbReference type="Proteomes" id="UP001497382">
    <property type="component" value="Unassembled WGS sequence"/>
</dbReference>
<evidence type="ECO:0000259" key="6">
    <source>
        <dbReference type="PROSITE" id="PS50023"/>
    </source>
</evidence>
<dbReference type="PANTHER" id="PTHR24205:SF16">
    <property type="entry name" value="GH01042P-RELATED"/>
    <property type="match status" value="1"/>
</dbReference>
<organism evidence="7 8">
    <name type="scientific">Larinioides sclopetarius</name>
    <dbReference type="NCBI Taxonomy" id="280406"/>
    <lineage>
        <taxon>Eukaryota</taxon>
        <taxon>Metazoa</taxon>
        <taxon>Ecdysozoa</taxon>
        <taxon>Arthropoda</taxon>
        <taxon>Chelicerata</taxon>
        <taxon>Arachnida</taxon>
        <taxon>Araneae</taxon>
        <taxon>Araneomorphae</taxon>
        <taxon>Entelegynae</taxon>
        <taxon>Araneoidea</taxon>
        <taxon>Araneidae</taxon>
        <taxon>Larinioides</taxon>
    </lineage>
</organism>
<keyword evidence="2" id="KW-0677">Repeat</keyword>
<reference evidence="7 8" key="1">
    <citation type="submission" date="2024-04" db="EMBL/GenBank/DDBJ databases">
        <authorList>
            <person name="Rising A."/>
            <person name="Reimegard J."/>
            <person name="Sonavane S."/>
            <person name="Akerstrom W."/>
            <person name="Nylinder S."/>
            <person name="Hedman E."/>
            <person name="Kallberg Y."/>
        </authorList>
    </citation>
    <scope>NUCLEOTIDE SEQUENCE [LARGE SCALE GENOMIC DNA]</scope>
</reference>
<gene>
    <name evidence="7" type="ORF">LARSCL_LOCUS13283</name>
</gene>
<dbReference type="EMBL" id="CAXIEN010000182">
    <property type="protein sequence ID" value="CAL1284684.1"/>
    <property type="molecule type" value="Genomic_DNA"/>
</dbReference>
<keyword evidence="1 5" id="KW-0479">Metal-binding</keyword>
<evidence type="ECO:0000256" key="4">
    <source>
        <dbReference type="ARBA" id="ARBA00023038"/>
    </source>
</evidence>
<dbReference type="SUPFAM" id="SSF57716">
    <property type="entry name" value="Glucocorticoid receptor-like (DNA-binding domain)"/>
    <property type="match status" value="2"/>
</dbReference>
<protein>
    <recommendedName>
        <fullName evidence="6">LIM zinc-binding domain-containing protein</fullName>
    </recommendedName>
</protein>
<accession>A0AAV2ANB7</accession>
<proteinExistence type="predicted"/>
<dbReference type="InterPro" id="IPR001781">
    <property type="entry name" value="Znf_LIM"/>
</dbReference>
<evidence type="ECO:0000313" key="7">
    <source>
        <dbReference type="EMBL" id="CAL1284684.1"/>
    </source>
</evidence>
<feature type="domain" description="LIM zinc-binding" evidence="6">
    <location>
        <begin position="10"/>
        <end position="67"/>
    </location>
</feature>
<feature type="non-terminal residue" evidence="7">
    <location>
        <position position="67"/>
    </location>
</feature>
<keyword evidence="4 5" id="KW-0440">LIM domain</keyword>
<evidence type="ECO:0000256" key="3">
    <source>
        <dbReference type="ARBA" id="ARBA00022833"/>
    </source>
</evidence>
<dbReference type="GO" id="GO:0046872">
    <property type="term" value="F:metal ion binding"/>
    <property type="evidence" value="ECO:0007669"/>
    <property type="project" value="UniProtKB-KW"/>
</dbReference>
<sequence length="67" mass="7608">MKCFTDHILPRCVKCNQIIDTAKDYATYEGKEFHINCFTCDDCGKKIGATSFLTHGGLAYCKECHLR</sequence>
<keyword evidence="8" id="KW-1185">Reference proteome</keyword>
<dbReference type="Pfam" id="PF00412">
    <property type="entry name" value="LIM"/>
    <property type="match status" value="1"/>
</dbReference>
<dbReference type="AlphaFoldDB" id="A0AAV2ANB7"/>
<name>A0AAV2ANB7_9ARAC</name>
<dbReference type="PROSITE" id="PS00478">
    <property type="entry name" value="LIM_DOMAIN_1"/>
    <property type="match status" value="1"/>
</dbReference>